<dbReference type="EMBL" id="JOSZ01000001">
    <property type="protein sequence ID" value="KFM20294.1"/>
    <property type="molecule type" value="Genomic_DNA"/>
</dbReference>
<accession>A0A087S3J0</accession>
<sequence length="31" mass="3470">MSQALVTHQKRNALVFIGIMVAITGTVYFLF</sequence>
<evidence type="ECO:0000256" key="1">
    <source>
        <dbReference type="SAM" id="Phobius"/>
    </source>
</evidence>
<gene>
    <name evidence="2" type="ORF">AAA799P11_00041</name>
</gene>
<keyword evidence="1" id="KW-1133">Transmembrane helix</keyword>
<keyword evidence="1" id="KW-0812">Transmembrane</keyword>
<reference evidence="2 3" key="1">
    <citation type="submission" date="2014-06" db="EMBL/GenBank/DDBJ databases">
        <authorList>
            <person name="Ngugi D.K."/>
            <person name="Blom J."/>
            <person name="Alam I."/>
            <person name="Rashid M."/>
            <person name="Baalawi W."/>
            <person name="Zhang G."/>
            <person name="Hikmawan T."/>
            <person name="Guan Y."/>
            <person name="Antunes A."/>
            <person name="Siam R."/>
            <person name="El-Dorry H."/>
            <person name="Bajic V."/>
            <person name="Stingl U."/>
        </authorList>
    </citation>
    <scope>NUCLEOTIDE SEQUENCE [LARGE SCALE GENOMIC DNA]</scope>
    <source>
        <strain evidence="2">SCGC AAA799-P11</strain>
    </source>
</reference>
<organism evidence="2 3">
    <name type="scientific">Marine Group I thaumarchaeote SCGC AAA799-P11</name>
    <dbReference type="NCBI Taxonomy" id="1502295"/>
    <lineage>
        <taxon>Archaea</taxon>
        <taxon>Nitrososphaerota</taxon>
        <taxon>Marine Group I</taxon>
    </lineage>
</organism>
<dbReference type="AlphaFoldDB" id="A0A087S3J0"/>
<keyword evidence="1" id="KW-0472">Membrane</keyword>
<name>A0A087S3J0_9ARCH</name>
<feature type="transmembrane region" description="Helical" evidence="1">
    <location>
        <begin position="12"/>
        <end position="30"/>
    </location>
</feature>
<comment type="caution">
    <text evidence="2">The sequence shown here is derived from an EMBL/GenBank/DDBJ whole genome shotgun (WGS) entry which is preliminary data.</text>
</comment>
<evidence type="ECO:0000313" key="2">
    <source>
        <dbReference type="EMBL" id="KFM20294.1"/>
    </source>
</evidence>
<evidence type="ECO:0000313" key="3">
    <source>
        <dbReference type="Proteomes" id="UP000029387"/>
    </source>
</evidence>
<keyword evidence="3" id="KW-1185">Reference proteome</keyword>
<dbReference type="Proteomes" id="UP000029387">
    <property type="component" value="Unassembled WGS sequence"/>
</dbReference>
<protein>
    <submittedName>
        <fullName evidence="2">Uncharacterized protein</fullName>
    </submittedName>
</protein>
<proteinExistence type="predicted"/>